<reference evidence="1 2" key="1">
    <citation type="submission" date="2018-11" db="EMBL/GenBank/DDBJ databases">
        <authorList>
            <consortium name="Pathogen Informatics"/>
        </authorList>
    </citation>
    <scope>NUCLEOTIDE SEQUENCE [LARGE SCALE GENOMIC DNA]</scope>
    <source>
        <strain evidence="1 2">Zambia</strain>
    </source>
</reference>
<sequence>MKQYVGLQLEIVCPIKLMMHSVYSVEIFYHLVYKQVDQRLNSLQPRFLHTEIVFEIDLMHNQQHHCKDQAYRVDIPYNQDVHFLEYDR</sequence>
<dbReference type="Proteomes" id="UP000277204">
    <property type="component" value="Unassembled WGS sequence"/>
</dbReference>
<protein>
    <submittedName>
        <fullName evidence="1">Uncharacterized protein</fullName>
    </submittedName>
</protein>
<accession>A0A183LDX1</accession>
<evidence type="ECO:0000313" key="2">
    <source>
        <dbReference type="Proteomes" id="UP000277204"/>
    </source>
</evidence>
<gene>
    <name evidence="1" type="ORF">SMRZ_LOCUS1996</name>
</gene>
<name>A0A183LDX1_9TREM</name>
<dbReference type="EMBL" id="UZAI01000488">
    <property type="protein sequence ID" value="VDO53552.1"/>
    <property type="molecule type" value="Genomic_DNA"/>
</dbReference>
<evidence type="ECO:0000313" key="1">
    <source>
        <dbReference type="EMBL" id="VDO53552.1"/>
    </source>
</evidence>
<organism evidence="1 2">
    <name type="scientific">Schistosoma margrebowiei</name>
    <dbReference type="NCBI Taxonomy" id="48269"/>
    <lineage>
        <taxon>Eukaryota</taxon>
        <taxon>Metazoa</taxon>
        <taxon>Spiralia</taxon>
        <taxon>Lophotrochozoa</taxon>
        <taxon>Platyhelminthes</taxon>
        <taxon>Trematoda</taxon>
        <taxon>Digenea</taxon>
        <taxon>Strigeidida</taxon>
        <taxon>Schistosomatoidea</taxon>
        <taxon>Schistosomatidae</taxon>
        <taxon>Schistosoma</taxon>
    </lineage>
</organism>
<proteinExistence type="predicted"/>
<keyword evidence="2" id="KW-1185">Reference proteome</keyword>
<dbReference type="AlphaFoldDB" id="A0A183LDX1"/>